<organism evidence="2 3">
    <name type="scientific">Mucilaginibacter myungsuensis</name>
    <dbReference type="NCBI Taxonomy" id="649104"/>
    <lineage>
        <taxon>Bacteria</taxon>
        <taxon>Pseudomonadati</taxon>
        <taxon>Bacteroidota</taxon>
        <taxon>Sphingobacteriia</taxon>
        <taxon>Sphingobacteriales</taxon>
        <taxon>Sphingobacteriaceae</taxon>
        <taxon>Mucilaginibacter</taxon>
    </lineage>
</organism>
<protein>
    <submittedName>
        <fullName evidence="2">Outer membrane beta-barrel protein</fullName>
    </submittedName>
</protein>
<gene>
    <name evidence="2" type="ORF">IRJ16_08050</name>
</gene>
<evidence type="ECO:0000313" key="2">
    <source>
        <dbReference type="EMBL" id="MBE9661834.1"/>
    </source>
</evidence>
<evidence type="ECO:0000313" key="3">
    <source>
        <dbReference type="Proteomes" id="UP000622475"/>
    </source>
</evidence>
<dbReference type="SUPFAM" id="SSF56925">
    <property type="entry name" value="OMPA-like"/>
    <property type="match status" value="1"/>
</dbReference>
<evidence type="ECO:0000259" key="1">
    <source>
        <dbReference type="Pfam" id="PF19573"/>
    </source>
</evidence>
<sequence>MGAKGLLINVVSKTKSSTACRYLLFTFYLLIFTSSVNAQTWEGGFSAGGAGYIGEMNQTHPLKPSGLAGGIFVQRNFTPHLSAKLNFALAEISGADSLSNNEQSRQRNLSFRTPLNELTLQLDVNFMRYTPGAAFNHFSPYIFFGAGIANFKPTTTYQGAEYNLRDYTTEGVAYKASTLVIPYGVGLKYNFSSSWNIMANLGYRYVKSDYLDDVSTVYRNRIGLSPLESALSDRSGERTGSYIGVPGSMRGDNTRNDIYMFVGFSVSFTFLTANCYY</sequence>
<name>A0A929PW64_9SPHI</name>
<dbReference type="RefSeq" id="WP_194111044.1">
    <property type="nucleotide sequence ID" value="NZ_JADFFL010000003.1"/>
</dbReference>
<keyword evidence="3" id="KW-1185">Reference proteome</keyword>
<dbReference type="Proteomes" id="UP000622475">
    <property type="component" value="Unassembled WGS sequence"/>
</dbReference>
<dbReference type="InterPro" id="IPR011250">
    <property type="entry name" value="OMP/PagP_B-barrel"/>
</dbReference>
<dbReference type="AlphaFoldDB" id="A0A929PW64"/>
<proteinExistence type="predicted"/>
<dbReference type="EMBL" id="JADFFL010000003">
    <property type="protein sequence ID" value="MBE9661834.1"/>
    <property type="molecule type" value="Genomic_DNA"/>
</dbReference>
<accession>A0A929PW64</accession>
<feature type="domain" description="DUF6089" evidence="1">
    <location>
        <begin position="23"/>
        <end position="213"/>
    </location>
</feature>
<dbReference type="InterPro" id="IPR045743">
    <property type="entry name" value="DUF6089"/>
</dbReference>
<comment type="caution">
    <text evidence="2">The sequence shown here is derived from an EMBL/GenBank/DDBJ whole genome shotgun (WGS) entry which is preliminary data.</text>
</comment>
<dbReference type="Gene3D" id="2.40.160.20">
    <property type="match status" value="1"/>
</dbReference>
<dbReference type="Pfam" id="PF19573">
    <property type="entry name" value="DUF6089"/>
    <property type="match status" value="1"/>
</dbReference>
<reference evidence="2" key="1">
    <citation type="submission" date="2020-10" db="EMBL/GenBank/DDBJ databases">
        <title>Mucilaginibacter mali sp. nov., isolated from rhizosphere soil of apple orchard.</title>
        <authorList>
            <person name="Lee J.-S."/>
            <person name="Kim H.S."/>
            <person name="Kim J.-S."/>
        </authorList>
    </citation>
    <scope>NUCLEOTIDE SEQUENCE</scope>
    <source>
        <strain evidence="2">KCTC 22746</strain>
    </source>
</reference>